<organism evidence="5 6">
    <name type="scientific">Xanthoceras sorbifolium</name>
    <dbReference type="NCBI Taxonomy" id="99658"/>
    <lineage>
        <taxon>Eukaryota</taxon>
        <taxon>Viridiplantae</taxon>
        <taxon>Streptophyta</taxon>
        <taxon>Embryophyta</taxon>
        <taxon>Tracheophyta</taxon>
        <taxon>Spermatophyta</taxon>
        <taxon>Magnoliopsida</taxon>
        <taxon>eudicotyledons</taxon>
        <taxon>Gunneridae</taxon>
        <taxon>Pentapetalae</taxon>
        <taxon>rosids</taxon>
        <taxon>malvids</taxon>
        <taxon>Sapindales</taxon>
        <taxon>Sapindaceae</taxon>
        <taxon>Xanthoceroideae</taxon>
        <taxon>Xanthoceras</taxon>
    </lineage>
</organism>
<dbReference type="PROSITE" id="PS51683">
    <property type="entry name" value="SAM_OMT_II"/>
    <property type="match status" value="1"/>
</dbReference>
<name>A0ABQ8INE7_9ROSI</name>
<dbReference type="InterPro" id="IPR036388">
    <property type="entry name" value="WH-like_DNA-bd_sf"/>
</dbReference>
<keyword evidence="2" id="KW-0808">Transferase</keyword>
<dbReference type="InterPro" id="IPR016461">
    <property type="entry name" value="COMT-like"/>
</dbReference>
<evidence type="ECO:0000259" key="4">
    <source>
        <dbReference type="Pfam" id="PF00891"/>
    </source>
</evidence>
<dbReference type="InterPro" id="IPR001077">
    <property type="entry name" value="COMT_C"/>
</dbReference>
<dbReference type="InterPro" id="IPR029063">
    <property type="entry name" value="SAM-dependent_MTases_sf"/>
</dbReference>
<evidence type="ECO:0000256" key="3">
    <source>
        <dbReference type="ARBA" id="ARBA00022691"/>
    </source>
</evidence>
<dbReference type="EMBL" id="JAFEMO010000001">
    <property type="protein sequence ID" value="KAH7578126.1"/>
    <property type="molecule type" value="Genomic_DNA"/>
</dbReference>
<accession>A0ABQ8INE7</accession>
<comment type="caution">
    <text evidence="5">The sequence shown here is derived from an EMBL/GenBank/DDBJ whole genome shotgun (WGS) entry which is preliminary data.</text>
</comment>
<keyword evidence="6" id="KW-1185">Reference proteome</keyword>
<gene>
    <name evidence="5" type="ORF">JRO89_XS01G0343800</name>
</gene>
<evidence type="ECO:0000256" key="2">
    <source>
        <dbReference type="ARBA" id="ARBA00022679"/>
    </source>
</evidence>
<dbReference type="Pfam" id="PF00891">
    <property type="entry name" value="Methyltransf_2"/>
    <property type="match status" value="1"/>
</dbReference>
<keyword evidence="1" id="KW-0489">Methyltransferase</keyword>
<proteinExistence type="predicted"/>
<evidence type="ECO:0000256" key="1">
    <source>
        <dbReference type="ARBA" id="ARBA00022603"/>
    </source>
</evidence>
<feature type="domain" description="O-methyltransferase C-terminal" evidence="4">
    <location>
        <begin position="25"/>
        <end position="93"/>
    </location>
</feature>
<dbReference type="PANTHER" id="PTHR11746">
    <property type="entry name" value="O-METHYLTRANSFERASE"/>
    <property type="match status" value="1"/>
</dbReference>
<keyword evidence="3" id="KW-0949">S-adenosyl-L-methionine</keyword>
<reference evidence="5 6" key="1">
    <citation type="submission" date="2021-02" db="EMBL/GenBank/DDBJ databases">
        <title>Plant Genome Project.</title>
        <authorList>
            <person name="Zhang R.-G."/>
        </authorList>
    </citation>
    <scope>NUCLEOTIDE SEQUENCE [LARGE SCALE GENOMIC DNA]</scope>
    <source>
        <tissue evidence="5">Leaves</tissue>
    </source>
</reference>
<dbReference type="SUPFAM" id="SSF53335">
    <property type="entry name" value="S-adenosyl-L-methionine-dependent methyltransferases"/>
    <property type="match status" value="1"/>
</dbReference>
<sequence length="142" mass="15963">MLFLKEEFHLIESTECTHLSILGWFNEVFNKAMHNTNVIKNILEVYKGFEMVKQLVDVGGGLGVTLEAITAKYRHIKGINFDLPHVIQHATHYPDDGKLIVVEAILPVVSPEIDAATKATYQIDVLMMTQNPGHGLGHRSWI</sequence>
<evidence type="ECO:0000313" key="5">
    <source>
        <dbReference type="EMBL" id="KAH7578126.1"/>
    </source>
</evidence>
<protein>
    <recommendedName>
        <fullName evidence="4">O-methyltransferase C-terminal domain-containing protein</fullName>
    </recommendedName>
</protein>
<evidence type="ECO:0000313" key="6">
    <source>
        <dbReference type="Proteomes" id="UP000827721"/>
    </source>
</evidence>
<dbReference type="Gene3D" id="3.40.50.150">
    <property type="entry name" value="Vaccinia Virus protein VP39"/>
    <property type="match status" value="1"/>
</dbReference>
<dbReference type="Proteomes" id="UP000827721">
    <property type="component" value="Unassembled WGS sequence"/>
</dbReference>
<dbReference type="Gene3D" id="1.10.10.10">
    <property type="entry name" value="Winged helix-like DNA-binding domain superfamily/Winged helix DNA-binding domain"/>
    <property type="match status" value="1"/>
</dbReference>